<comment type="caution">
    <text evidence="1">The sequence shown here is derived from an EMBL/GenBank/DDBJ whole genome shotgun (WGS) entry which is preliminary data.</text>
</comment>
<reference evidence="1 2" key="1">
    <citation type="submission" date="2019-09" db="EMBL/GenBank/DDBJ databases">
        <title>Characterization of the phylogenetic diversity of two novel species belonging to the genus Bifidobacterium: Bifidobacterium cebidarum sp. nov. and Bifidobacterium leontopitheci sp. nov.</title>
        <authorList>
            <person name="Lugli G.A."/>
            <person name="Duranti S."/>
            <person name="Milani C."/>
            <person name="Turroni F."/>
            <person name="Ventura M."/>
        </authorList>
    </citation>
    <scope>NUCLEOTIDE SEQUENCE [LARGE SCALE GENOMIC DNA]</scope>
    <source>
        <strain evidence="1 2">LMG 31471</strain>
    </source>
</reference>
<dbReference type="InterPro" id="IPR003772">
    <property type="entry name" value="YceD"/>
</dbReference>
<dbReference type="RefSeq" id="WP_152234603.1">
    <property type="nucleotide sequence ID" value="NZ_JBHSKZ010000006.1"/>
</dbReference>
<protein>
    <submittedName>
        <fullName evidence="1">DNA-binding protein</fullName>
    </submittedName>
</protein>
<gene>
    <name evidence="1" type="ORF">F7D09_1262</name>
</gene>
<dbReference type="Pfam" id="PF02620">
    <property type="entry name" value="YceD"/>
    <property type="match status" value="1"/>
</dbReference>
<dbReference type="PANTHER" id="PTHR34374:SF1">
    <property type="entry name" value="LARGE RIBOSOMAL RNA SUBUNIT ACCUMULATION PROTEIN YCED HOMOLOG 1, CHLOROPLASTIC"/>
    <property type="match status" value="1"/>
</dbReference>
<keyword evidence="1" id="KW-0238">DNA-binding</keyword>
<evidence type="ECO:0000313" key="1">
    <source>
        <dbReference type="EMBL" id="KAB7790269.1"/>
    </source>
</evidence>
<evidence type="ECO:0000313" key="2">
    <source>
        <dbReference type="Proteomes" id="UP000441772"/>
    </source>
</evidence>
<dbReference type="GO" id="GO:0003677">
    <property type="term" value="F:DNA binding"/>
    <property type="evidence" value="ECO:0007669"/>
    <property type="project" value="UniProtKB-KW"/>
</dbReference>
<keyword evidence="2" id="KW-1185">Reference proteome</keyword>
<dbReference type="Proteomes" id="UP000441772">
    <property type="component" value="Unassembled WGS sequence"/>
</dbReference>
<proteinExistence type="predicted"/>
<organism evidence="1 2">
    <name type="scientific">Bifidobacterium leontopitheci</name>
    <dbReference type="NCBI Taxonomy" id="2650774"/>
    <lineage>
        <taxon>Bacteria</taxon>
        <taxon>Bacillati</taxon>
        <taxon>Actinomycetota</taxon>
        <taxon>Actinomycetes</taxon>
        <taxon>Bifidobacteriales</taxon>
        <taxon>Bifidobacteriaceae</taxon>
        <taxon>Bifidobacterium</taxon>
    </lineage>
</organism>
<dbReference type="AlphaFoldDB" id="A0A6I1GLH9"/>
<dbReference type="PANTHER" id="PTHR34374">
    <property type="entry name" value="LARGE RIBOSOMAL RNA SUBUNIT ACCUMULATION PROTEIN YCED HOMOLOG 1, CHLOROPLASTIC"/>
    <property type="match status" value="1"/>
</dbReference>
<sequence>MARPEDSAWAVSVAQVASRPGQSKPIDAVFPAPSGIGDDVIGVKEGADVTVRGSFDSIVDGLILTAHIDAPVTAECTRCLKPIERDWGVDVTAFFPYADDDQHGRGGRGRDDDHEVEIIAGEEESEDVYPLSRDCAFADLEALLRDTLVEELPLQPLCSEDCLGLCPQCGVNLNEHPDHRHVVTDLRFASLAGLKAQLEAEEQSKGE</sequence>
<accession>A0A6I1GLH9</accession>
<name>A0A6I1GLH9_9BIFI</name>
<dbReference type="EMBL" id="WBVT01000017">
    <property type="protein sequence ID" value="KAB7790269.1"/>
    <property type="molecule type" value="Genomic_DNA"/>
</dbReference>